<dbReference type="EMBL" id="CACVBS010000090">
    <property type="protein sequence ID" value="CAA7270492.1"/>
    <property type="molecule type" value="Genomic_DNA"/>
</dbReference>
<dbReference type="OrthoDB" id="66095at2759"/>
<proteinExistence type="predicted"/>
<accession>A0A8S0X8L0</accession>
<sequence>MPFNTERVLHQKTDTKLDLSYVPSLHATSDLPCPEDKDKEPIPLPHYGPDDIARVQAMLTHFIPVELADAILDMAEFWPWISVSRNSYTSAYSALEGPDCNAQWCYLVTPKIPSVERNGRRVPTTVKMVKFFVKTYGSSWGGSGSDSGSSQTWFESAIMKPTDPEAVSYEDGLHPHGWFEGLAAPHPKFLNDFRDTDFPGTAVPTSFDARARWHVTNNALNTPRVWHETTWRSDDKNSDIVESQSGDGVGFVQSLSVDDRLVIMARAKAPGWTDTIFNVKIEVYYTLNSSF</sequence>
<reference evidence="1 2" key="1">
    <citation type="submission" date="2020-01" db="EMBL/GenBank/DDBJ databases">
        <authorList>
            <person name="Gupta K D."/>
        </authorList>
    </citation>
    <scope>NUCLEOTIDE SEQUENCE [LARGE SCALE GENOMIC DNA]</scope>
</reference>
<organism evidence="1 2">
    <name type="scientific">Cyclocybe aegerita</name>
    <name type="common">Black poplar mushroom</name>
    <name type="synonym">Agrocybe aegerita</name>
    <dbReference type="NCBI Taxonomy" id="1973307"/>
    <lineage>
        <taxon>Eukaryota</taxon>
        <taxon>Fungi</taxon>
        <taxon>Dikarya</taxon>
        <taxon>Basidiomycota</taxon>
        <taxon>Agaricomycotina</taxon>
        <taxon>Agaricomycetes</taxon>
        <taxon>Agaricomycetidae</taxon>
        <taxon>Agaricales</taxon>
        <taxon>Agaricineae</taxon>
        <taxon>Bolbitiaceae</taxon>
        <taxon>Cyclocybe</taxon>
    </lineage>
</organism>
<keyword evidence="2" id="KW-1185">Reference proteome</keyword>
<protein>
    <submittedName>
        <fullName evidence="1">Uncharacterized protein</fullName>
    </submittedName>
</protein>
<comment type="caution">
    <text evidence="1">The sequence shown here is derived from an EMBL/GenBank/DDBJ whole genome shotgun (WGS) entry which is preliminary data.</text>
</comment>
<evidence type="ECO:0000313" key="1">
    <source>
        <dbReference type="EMBL" id="CAA7270492.1"/>
    </source>
</evidence>
<dbReference type="Proteomes" id="UP000467700">
    <property type="component" value="Unassembled WGS sequence"/>
</dbReference>
<dbReference type="AlphaFoldDB" id="A0A8S0X8L0"/>
<name>A0A8S0X8L0_CYCAE</name>
<evidence type="ECO:0000313" key="2">
    <source>
        <dbReference type="Proteomes" id="UP000467700"/>
    </source>
</evidence>
<gene>
    <name evidence="1" type="ORF">AAE3_LOCUS12600</name>
</gene>